<evidence type="ECO:0008006" key="5">
    <source>
        <dbReference type="Google" id="ProtNLM"/>
    </source>
</evidence>
<dbReference type="Proteomes" id="UP000557688">
    <property type="component" value="Unassembled WGS sequence"/>
</dbReference>
<reference evidence="2 4" key="1">
    <citation type="submission" date="2020-06" db="EMBL/GenBank/DDBJ databases">
        <title>Description of novel acetic acid bacteria.</title>
        <authorList>
            <person name="Sombolestani A."/>
        </authorList>
    </citation>
    <scope>NUCLEOTIDE SEQUENCE [LARGE SCALE GENOMIC DNA]</scope>
    <source>
        <strain evidence="2 4">LMG 26838</strain>
    </source>
</reference>
<accession>A0A839V0R7</accession>
<name>A0A839V0R7_9PROT</name>
<reference evidence="1 3" key="2">
    <citation type="submission" date="2020-08" db="EMBL/GenBank/DDBJ databases">
        <title>Genomic Encyclopedia of Type Strains, Phase III (KMG-III): the genomes of soil and plant-associated and newly described type strains.</title>
        <authorList>
            <person name="Whitman W."/>
        </authorList>
    </citation>
    <scope>NUCLEOTIDE SEQUENCE [LARGE SCALE GENOMIC DNA]</scope>
    <source>
        <strain evidence="1 3">CECT 8088</strain>
    </source>
</reference>
<dbReference type="AlphaFoldDB" id="A0A839V0R7"/>
<keyword evidence="3" id="KW-1185">Reference proteome</keyword>
<organism evidence="1 3">
    <name type="scientific">Endobacter medicaginis</name>
    <dbReference type="NCBI Taxonomy" id="1181271"/>
    <lineage>
        <taxon>Bacteria</taxon>
        <taxon>Pseudomonadati</taxon>
        <taxon>Pseudomonadota</taxon>
        <taxon>Alphaproteobacteria</taxon>
        <taxon>Acetobacterales</taxon>
        <taxon>Acetobacteraceae</taxon>
        <taxon>Endobacter</taxon>
    </lineage>
</organism>
<comment type="caution">
    <text evidence="1">The sequence shown here is derived from an EMBL/GenBank/DDBJ whole genome shotgun (WGS) entry which is preliminary data.</text>
</comment>
<protein>
    <recommendedName>
        <fullName evidence="5">DUF1835 domain-containing protein</fullName>
    </recommendedName>
</protein>
<dbReference type="EMBL" id="JABXXQ010000457">
    <property type="protein sequence ID" value="NVN31686.1"/>
    <property type="molecule type" value="Genomic_DNA"/>
</dbReference>
<proteinExistence type="predicted"/>
<sequence length="354" mass="40144">MSTLMLCNSDPAMGHLKQERAAELILNFPFHDLAFGPVPAGDDPEEFLDARRAMFAQAGVAREGWWFDGEATDPRTGRPKRRWRGLPQIGRSFDRVVLWIDPDANAQLLLIQLLDWLGRDPEIRPRLWLRQLETPGDERRPGTLALPPVAVTEGEIALARRAWKAFREPTPRAWAALLDDPATTTMPGVLRAVRQLLAELPGPDGLGESERRVLLASAHRWFDGYGRTSLPIETDDDRLVGKVIGRVLHHGEELPVGYWDIGRMLCGLAAAPVPALAGIDERDFTLDMHDDTERHARFRHSRVVLTPFGRRLLDGTEDWSRHNPIDRWWGGTHLTNAHLWRWDREGQRLIAPET</sequence>
<evidence type="ECO:0000313" key="4">
    <source>
        <dbReference type="Proteomes" id="UP000565205"/>
    </source>
</evidence>
<evidence type="ECO:0000313" key="3">
    <source>
        <dbReference type="Proteomes" id="UP000557688"/>
    </source>
</evidence>
<dbReference type="EMBL" id="JACHXV010000003">
    <property type="protein sequence ID" value="MBB3173139.1"/>
    <property type="molecule type" value="Genomic_DNA"/>
</dbReference>
<dbReference type="RefSeq" id="WP_176626158.1">
    <property type="nucleotide sequence ID" value="NZ_JABXXQ010000457.1"/>
</dbReference>
<gene>
    <name evidence="1" type="ORF">FHR90_000957</name>
    <name evidence="2" type="ORF">HUK83_15260</name>
</gene>
<evidence type="ECO:0000313" key="2">
    <source>
        <dbReference type="EMBL" id="NVN31686.1"/>
    </source>
</evidence>
<evidence type="ECO:0000313" key="1">
    <source>
        <dbReference type="EMBL" id="MBB3173139.1"/>
    </source>
</evidence>
<dbReference type="Proteomes" id="UP000565205">
    <property type="component" value="Unassembled WGS sequence"/>
</dbReference>